<feature type="transmembrane region" description="Helical" evidence="5">
    <location>
        <begin position="396"/>
        <end position="419"/>
    </location>
</feature>
<dbReference type="InterPro" id="IPR036259">
    <property type="entry name" value="MFS_trans_sf"/>
</dbReference>
<keyword evidence="4 5" id="KW-0472">Membrane</keyword>
<feature type="transmembrane region" description="Helical" evidence="5">
    <location>
        <begin position="65"/>
        <end position="83"/>
    </location>
</feature>
<keyword evidence="8" id="KW-1185">Reference proteome</keyword>
<dbReference type="PROSITE" id="PS50850">
    <property type="entry name" value="MFS"/>
    <property type="match status" value="1"/>
</dbReference>
<dbReference type="Gene3D" id="1.20.1250.20">
    <property type="entry name" value="MFS general substrate transporter like domains"/>
    <property type="match status" value="1"/>
</dbReference>
<dbReference type="Pfam" id="PF07690">
    <property type="entry name" value="MFS_1"/>
    <property type="match status" value="1"/>
</dbReference>
<proteinExistence type="predicted"/>
<dbReference type="InterPro" id="IPR011701">
    <property type="entry name" value="MFS"/>
</dbReference>
<evidence type="ECO:0000256" key="2">
    <source>
        <dbReference type="ARBA" id="ARBA00022692"/>
    </source>
</evidence>
<dbReference type="PANTHER" id="PTHR23502:SF134">
    <property type="entry name" value="MAJOR FACILITATOR SUPERFAMILY (MFS) PROFILE DOMAIN-CONTAINING PROTEIN-RELATED"/>
    <property type="match status" value="1"/>
</dbReference>
<name>A0A8H5FJ78_9AGAR</name>
<dbReference type="SUPFAM" id="SSF103473">
    <property type="entry name" value="MFS general substrate transporter"/>
    <property type="match status" value="1"/>
</dbReference>
<keyword evidence="3 5" id="KW-1133">Transmembrane helix</keyword>
<dbReference type="AlphaFoldDB" id="A0A8H5FJ78"/>
<accession>A0A8H5FJ78</accession>
<feature type="transmembrane region" description="Helical" evidence="5">
    <location>
        <begin position="426"/>
        <end position="451"/>
    </location>
</feature>
<protein>
    <recommendedName>
        <fullName evidence="6">Major facilitator superfamily (MFS) profile domain-containing protein</fullName>
    </recommendedName>
</protein>
<sequence length="499" mass="54977">MTDTPSLMSSIEKGLEEAPATSTSIAAKMDCLDVVVCEEPRAEHEAAMQLDNDTCPLKYSKRKKWTITTVACVFTLLVSAATTSYTMGYQSMMKDLNCTSSQAVIGLTTYVVAFGVTPLFTSAFSEEFGRQPMYWVSVIVFLAMYVMVALAPNIAVVAVARVIQGAAGSTGSTMVAGTIADIWEAKDRGIPMAIYSITAFGGTGVGTIAAGWIEANPKLGWKWIQWISLIIAGCYTVVFAFTMRETRASVLRAKMIKKRGLSPSDLGSEETVTGQEKQKFRDLLWVSLTRPLEPIVFAVSAWLAFAWGIFYCMIGSMPSVFREVHGFSIGQVGTVNVTMVIAVIIGFFTTILQERIYKKKIGKRSVEARLYLCCIAGIAFPASMFMIAWFCQPQIHWALLCFALTIYYWSTFTIYLAVFTYLADCYTIYASSALAGQSLLRNVLGGVFPLFTLKVSDKLGFTWANTLYACLAVLSAPVPITVFFLGRRIRQRSERCIHD</sequence>
<comment type="caution">
    <text evidence="7">The sequence shown here is derived from an EMBL/GenBank/DDBJ whole genome shotgun (WGS) entry which is preliminary data.</text>
</comment>
<comment type="subcellular location">
    <subcellularLocation>
        <location evidence="1">Membrane</location>
        <topology evidence="1">Multi-pass membrane protein</topology>
    </subcellularLocation>
</comment>
<dbReference type="InterPro" id="IPR020846">
    <property type="entry name" value="MFS_dom"/>
</dbReference>
<dbReference type="Proteomes" id="UP000541558">
    <property type="component" value="Unassembled WGS sequence"/>
</dbReference>
<feature type="transmembrane region" description="Helical" evidence="5">
    <location>
        <begin position="192"/>
        <end position="211"/>
    </location>
</feature>
<reference evidence="7 8" key="1">
    <citation type="journal article" date="2020" name="ISME J.">
        <title>Uncovering the hidden diversity of litter-decomposition mechanisms in mushroom-forming fungi.</title>
        <authorList>
            <person name="Floudas D."/>
            <person name="Bentzer J."/>
            <person name="Ahren D."/>
            <person name="Johansson T."/>
            <person name="Persson P."/>
            <person name="Tunlid A."/>
        </authorList>
    </citation>
    <scope>NUCLEOTIDE SEQUENCE [LARGE SCALE GENOMIC DNA]</scope>
    <source>
        <strain evidence="7 8">CBS 175.51</strain>
    </source>
</reference>
<dbReference type="GO" id="GO:0022857">
    <property type="term" value="F:transmembrane transporter activity"/>
    <property type="evidence" value="ECO:0007669"/>
    <property type="project" value="InterPro"/>
</dbReference>
<organism evidence="7 8">
    <name type="scientific">Ephemerocybe angulata</name>
    <dbReference type="NCBI Taxonomy" id="980116"/>
    <lineage>
        <taxon>Eukaryota</taxon>
        <taxon>Fungi</taxon>
        <taxon>Dikarya</taxon>
        <taxon>Basidiomycota</taxon>
        <taxon>Agaricomycotina</taxon>
        <taxon>Agaricomycetes</taxon>
        <taxon>Agaricomycetidae</taxon>
        <taxon>Agaricales</taxon>
        <taxon>Agaricineae</taxon>
        <taxon>Psathyrellaceae</taxon>
        <taxon>Ephemerocybe</taxon>
    </lineage>
</organism>
<feature type="transmembrane region" description="Helical" evidence="5">
    <location>
        <begin position="370"/>
        <end position="390"/>
    </location>
</feature>
<feature type="transmembrane region" description="Helical" evidence="5">
    <location>
        <begin position="103"/>
        <end position="121"/>
    </location>
</feature>
<feature type="transmembrane region" description="Helical" evidence="5">
    <location>
        <begin position="295"/>
        <end position="317"/>
    </location>
</feature>
<evidence type="ECO:0000256" key="3">
    <source>
        <dbReference type="ARBA" id="ARBA00022989"/>
    </source>
</evidence>
<keyword evidence="2 5" id="KW-0812">Transmembrane</keyword>
<dbReference type="GO" id="GO:0005886">
    <property type="term" value="C:plasma membrane"/>
    <property type="evidence" value="ECO:0007669"/>
    <property type="project" value="TreeGrafter"/>
</dbReference>
<feature type="transmembrane region" description="Helical" evidence="5">
    <location>
        <begin position="133"/>
        <end position="156"/>
    </location>
</feature>
<evidence type="ECO:0000256" key="4">
    <source>
        <dbReference type="ARBA" id="ARBA00023136"/>
    </source>
</evidence>
<evidence type="ECO:0000313" key="7">
    <source>
        <dbReference type="EMBL" id="KAF5338592.1"/>
    </source>
</evidence>
<feature type="transmembrane region" description="Helical" evidence="5">
    <location>
        <begin position="463"/>
        <end position="485"/>
    </location>
</feature>
<dbReference type="PANTHER" id="PTHR23502">
    <property type="entry name" value="MAJOR FACILITATOR SUPERFAMILY"/>
    <property type="match status" value="1"/>
</dbReference>
<feature type="transmembrane region" description="Helical" evidence="5">
    <location>
        <begin position="329"/>
        <end position="349"/>
    </location>
</feature>
<dbReference type="OrthoDB" id="5376138at2759"/>
<evidence type="ECO:0000259" key="6">
    <source>
        <dbReference type="PROSITE" id="PS50850"/>
    </source>
</evidence>
<feature type="transmembrane region" description="Helical" evidence="5">
    <location>
        <begin position="223"/>
        <end position="242"/>
    </location>
</feature>
<evidence type="ECO:0000256" key="1">
    <source>
        <dbReference type="ARBA" id="ARBA00004141"/>
    </source>
</evidence>
<feature type="domain" description="Major facilitator superfamily (MFS) profile" evidence="6">
    <location>
        <begin position="67"/>
        <end position="490"/>
    </location>
</feature>
<dbReference type="EMBL" id="JAACJK010000012">
    <property type="protein sequence ID" value="KAF5338592.1"/>
    <property type="molecule type" value="Genomic_DNA"/>
</dbReference>
<gene>
    <name evidence="7" type="ORF">D9611_012746</name>
</gene>
<evidence type="ECO:0000313" key="8">
    <source>
        <dbReference type="Proteomes" id="UP000541558"/>
    </source>
</evidence>
<evidence type="ECO:0000256" key="5">
    <source>
        <dbReference type="SAM" id="Phobius"/>
    </source>
</evidence>